<dbReference type="Pfam" id="PF05168">
    <property type="entry name" value="HEPN"/>
    <property type="match status" value="1"/>
</dbReference>
<dbReference type="EMBL" id="LAZR01023132">
    <property type="protein sequence ID" value="KKL79567.1"/>
    <property type="molecule type" value="Genomic_DNA"/>
</dbReference>
<evidence type="ECO:0000259" key="1">
    <source>
        <dbReference type="Pfam" id="PF05168"/>
    </source>
</evidence>
<dbReference type="Gene3D" id="1.20.120.330">
    <property type="entry name" value="Nucleotidyltransferases domain 2"/>
    <property type="match status" value="1"/>
</dbReference>
<sequence>MKSLDKGFNPAEFLNIAKKLLLVNDLDEKGKFRTSIGRIYYSAFLLIRTSLQRKGIKFGEEKQHKEVQNYLKMIGMDHMADQLKELFDHRVNADYILSNSINKSINRSLCDKCIIIAEDVIEGIEDIRIK</sequence>
<protein>
    <recommendedName>
        <fullName evidence="1">HEPN domain-containing protein</fullName>
    </recommendedName>
</protein>
<gene>
    <name evidence="2" type="ORF">LCGC14_2013520</name>
</gene>
<name>A0A0F9HWU8_9ZZZZ</name>
<evidence type="ECO:0000313" key="2">
    <source>
        <dbReference type="EMBL" id="KKL79567.1"/>
    </source>
</evidence>
<accession>A0A0F9HWU8</accession>
<reference evidence="2" key="1">
    <citation type="journal article" date="2015" name="Nature">
        <title>Complex archaea that bridge the gap between prokaryotes and eukaryotes.</title>
        <authorList>
            <person name="Spang A."/>
            <person name="Saw J.H."/>
            <person name="Jorgensen S.L."/>
            <person name="Zaremba-Niedzwiedzka K."/>
            <person name="Martijn J."/>
            <person name="Lind A.E."/>
            <person name="van Eijk R."/>
            <person name="Schleper C."/>
            <person name="Guy L."/>
            <person name="Ettema T.J."/>
        </authorList>
    </citation>
    <scope>NUCLEOTIDE SEQUENCE</scope>
</reference>
<dbReference type="AlphaFoldDB" id="A0A0F9HWU8"/>
<proteinExistence type="predicted"/>
<dbReference type="InterPro" id="IPR007842">
    <property type="entry name" value="HEPN_dom"/>
</dbReference>
<feature type="domain" description="HEPN" evidence="1">
    <location>
        <begin position="25"/>
        <end position="125"/>
    </location>
</feature>
<organism evidence="2">
    <name type="scientific">marine sediment metagenome</name>
    <dbReference type="NCBI Taxonomy" id="412755"/>
    <lineage>
        <taxon>unclassified sequences</taxon>
        <taxon>metagenomes</taxon>
        <taxon>ecological metagenomes</taxon>
    </lineage>
</organism>
<comment type="caution">
    <text evidence="2">The sequence shown here is derived from an EMBL/GenBank/DDBJ whole genome shotgun (WGS) entry which is preliminary data.</text>
</comment>